<keyword evidence="3 8" id="KW-0479">Metal-binding</keyword>
<evidence type="ECO:0000313" key="10">
    <source>
        <dbReference type="EMBL" id="SHH16545.1"/>
    </source>
</evidence>
<evidence type="ECO:0000256" key="6">
    <source>
        <dbReference type="ARBA" id="ARBA00023125"/>
    </source>
</evidence>
<dbReference type="GO" id="GO:0045892">
    <property type="term" value="P:negative regulation of DNA-templated transcription"/>
    <property type="evidence" value="ECO:0007669"/>
    <property type="project" value="TreeGrafter"/>
</dbReference>
<feature type="binding site" evidence="8">
    <location>
        <position position="147"/>
    </location>
    <ligand>
        <name>Zn(2+)</name>
        <dbReference type="ChEBI" id="CHEBI:29105"/>
    </ligand>
</feature>
<dbReference type="FunFam" id="1.10.10.10:FF:000051">
    <property type="entry name" value="Fur family transcriptional regulator"/>
    <property type="match status" value="1"/>
</dbReference>
<keyword evidence="4 8" id="KW-0862">Zinc</keyword>
<evidence type="ECO:0000256" key="2">
    <source>
        <dbReference type="ARBA" id="ARBA00022491"/>
    </source>
</evidence>
<evidence type="ECO:0000256" key="8">
    <source>
        <dbReference type="PIRSR" id="PIRSR602481-1"/>
    </source>
</evidence>
<evidence type="ECO:0000256" key="7">
    <source>
        <dbReference type="ARBA" id="ARBA00023163"/>
    </source>
</evidence>
<organism evidence="10 11">
    <name type="scientific">Clostridium grantii DSM 8605</name>
    <dbReference type="NCBI Taxonomy" id="1121316"/>
    <lineage>
        <taxon>Bacteria</taxon>
        <taxon>Bacillati</taxon>
        <taxon>Bacillota</taxon>
        <taxon>Clostridia</taxon>
        <taxon>Eubacteriales</taxon>
        <taxon>Clostridiaceae</taxon>
        <taxon>Clostridium</taxon>
    </lineage>
</organism>
<evidence type="ECO:0000256" key="4">
    <source>
        <dbReference type="ARBA" id="ARBA00022833"/>
    </source>
</evidence>
<dbReference type="RefSeq" id="WP_073336155.1">
    <property type="nucleotide sequence ID" value="NZ_FQXM01000002.1"/>
</dbReference>
<dbReference type="PANTHER" id="PTHR33202">
    <property type="entry name" value="ZINC UPTAKE REGULATION PROTEIN"/>
    <property type="match status" value="1"/>
</dbReference>
<dbReference type="SUPFAM" id="SSF46785">
    <property type="entry name" value="Winged helix' DNA-binding domain"/>
    <property type="match status" value="1"/>
</dbReference>
<evidence type="ECO:0000256" key="1">
    <source>
        <dbReference type="ARBA" id="ARBA00007957"/>
    </source>
</evidence>
<dbReference type="Pfam" id="PF01475">
    <property type="entry name" value="FUR"/>
    <property type="match status" value="1"/>
</dbReference>
<dbReference type="GO" id="GO:0000976">
    <property type="term" value="F:transcription cis-regulatory region binding"/>
    <property type="evidence" value="ECO:0007669"/>
    <property type="project" value="TreeGrafter"/>
</dbReference>
<protein>
    <submittedName>
        <fullName evidence="10">Fur family transcriptional regulator, ferric uptake regulator</fullName>
    </submittedName>
</protein>
<keyword evidence="5" id="KW-0805">Transcription regulation</keyword>
<feature type="binding site" evidence="8">
    <location>
        <position position="104"/>
    </location>
    <ligand>
        <name>Zn(2+)</name>
        <dbReference type="ChEBI" id="CHEBI:29105"/>
    </ligand>
</feature>
<evidence type="ECO:0000256" key="9">
    <source>
        <dbReference type="PIRSR" id="PIRSR602481-2"/>
    </source>
</evidence>
<accession>A0A1M5QR04</accession>
<dbReference type="AlphaFoldDB" id="A0A1M5QR04"/>
<dbReference type="GO" id="GO:1900376">
    <property type="term" value="P:regulation of secondary metabolite biosynthetic process"/>
    <property type="evidence" value="ECO:0007669"/>
    <property type="project" value="TreeGrafter"/>
</dbReference>
<reference evidence="10 11" key="1">
    <citation type="submission" date="2016-11" db="EMBL/GenBank/DDBJ databases">
        <authorList>
            <person name="Jaros S."/>
            <person name="Januszkiewicz K."/>
            <person name="Wedrychowicz H."/>
        </authorList>
    </citation>
    <scope>NUCLEOTIDE SEQUENCE [LARGE SCALE GENOMIC DNA]</scope>
    <source>
        <strain evidence="10 11">DSM 8605</strain>
    </source>
</reference>
<feature type="binding site" evidence="8">
    <location>
        <position position="144"/>
    </location>
    <ligand>
        <name>Zn(2+)</name>
        <dbReference type="ChEBI" id="CHEBI:29105"/>
    </ligand>
</feature>
<dbReference type="OrthoDB" id="8659436at2"/>
<dbReference type="Proteomes" id="UP000184447">
    <property type="component" value="Unassembled WGS sequence"/>
</dbReference>
<dbReference type="CDD" id="cd07153">
    <property type="entry name" value="Fur_like"/>
    <property type="match status" value="1"/>
</dbReference>
<dbReference type="EMBL" id="FQXM01000002">
    <property type="protein sequence ID" value="SHH16545.1"/>
    <property type="molecule type" value="Genomic_DNA"/>
</dbReference>
<evidence type="ECO:0000256" key="3">
    <source>
        <dbReference type="ARBA" id="ARBA00022723"/>
    </source>
</evidence>
<keyword evidence="2" id="KW-0678">Repressor</keyword>
<feature type="binding site" evidence="9">
    <location>
        <position position="136"/>
    </location>
    <ligand>
        <name>Fe cation</name>
        <dbReference type="ChEBI" id="CHEBI:24875"/>
    </ligand>
</feature>
<dbReference type="STRING" id="1121316.SAMN02745207_00249"/>
<gene>
    <name evidence="10" type="ORF">SAMN02745207_00249</name>
</gene>
<dbReference type="InterPro" id="IPR036388">
    <property type="entry name" value="WH-like_DNA-bd_sf"/>
</dbReference>
<dbReference type="PANTHER" id="PTHR33202:SF7">
    <property type="entry name" value="FERRIC UPTAKE REGULATION PROTEIN"/>
    <property type="match status" value="1"/>
</dbReference>
<dbReference type="InterPro" id="IPR036390">
    <property type="entry name" value="WH_DNA-bd_sf"/>
</dbReference>
<comment type="cofactor">
    <cofactor evidence="9">
        <name>Mn(2+)</name>
        <dbReference type="ChEBI" id="CHEBI:29035"/>
    </cofactor>
    <cofactor evidence="9">
        <name>Fe(2+)</name>
        <dbReference type="ChEBI" id="CHEBI:29033"/>
    </cofactor>
    <text evidence="9">Binds 1 Mn(2+) or Fe(2+) ion per subunit.</text>
</comment>
<keyword evidence="9" id="KW-0408">Iron</keyword>
<dbReference type="InterPro" id="IPR002481">
    <property type="entry name" value="FUR"/>
</dbReference>
<sequence length="154" mass="17956">MSQLDDKVKEELKIKLKDKGYKLTPQRMAIIEIIYKSQGEHLTAEELYDIVKVPCPEIGLATVYRTIQMLEEIELINKLTLQDGCNRYELNNEDEVHQHHHLICKNCGKVIEVKGDLLDSIEESIEKEYKFKIENHKVKFFGLCEECSEEDLTS</sequence>
<keyword evidence="6" id="KW-0238">DNA-binding</keyword>
<dbReference type="Gene3D" id="3.30.1490.190">
    <property type="match status" value="1"/>
</dbReference>
<dbReference type="GO" id="GO:0008270">
    <property type="term" value="F:zinc ion binding"/>
    <property type="evidence" value="ECO:0007669"/>
    <property type="project" value="TreeGrafter"/>
</dbReference>
<dbReference type="Gene3D" id="1.10.10.10">
    <property type="entry name" value="Winged helix-like DNA-binding domain superfamily/Winged helix DNA-binding domain"/>
    <property type="match status" value="1"/>
</dbReference>
<keyword evidence="11" id="KW-1185">Reference proteome</keyword>
<comment type="similarity">
    <text evidence="1">Belongs to the Fur family.</text>
</comment>
<dbReference type="InterPro" id="IPR043135">
    <property type="entry name" value="Fur_C"/>
</dbReference>
<proteinExistence type="inferred from homology"/>
<comment type="cofactor">
    <cofactor evidence="8">
        <name>Zn(2+)</name>
        <dbReference type="ChEBI" id="CHEBI:29105"/>
    </cofactor>
    <text evidence="8">Binds 1 zinc ion per subunit.</text>
</comment>
<evidence type="ECO:0000256" key="5">
    <source>
        <dbReference type="ARBA" id="ARBA00023015"/>
    </source>
</evidence>
<evidence type="ECO:0000313" key="11">
    <source>
        <dbReference type="Proteomes" id="UP000184447"/>
    </source>
</evidence>
<feature type="binding site" evidence="8">
    <location>
        <position position="107"/>
    </location>
    <ligand>
        <name>Zn(2+)</name>
        <dbReference type="ChEBI" id="CHEBI:29105"/>
    </ligand>
</feature>
<dbReference type="GO" id="GO:0003700">
    <property type="term" value="F:DNA-binding transcription factor activity"/>
    <property type="evidence" value="ECO:0007669"/>
    <property type="project" value="InterPro"/>
</dbReference>
<name>A0A1M5QR04_9CLOT</name>
<keyword evidence="7" id="KW-0804">Transcription</keyword>